<dbReference type="RefSeq" id="WP_379485819.1">
    <property type="nucleotide sequence ID" value="NZ_JBHLWK010000005.1"/>
</dbReference>
<evidence type="ECO:0000313" key="3">
    <source>
        <dbReference type="Proteomes" id="UP001589798"/>
    </source>
</evidence>
<comment type="caution">
    <text evidence="2">The sequence shown here is derived from an EMBL/GenBank/DDBJ whole genome shotgun (WGS) entry which is preliminary data.</text>
</comment>
<feature type="chain" id="PRO_5045455109" description="Lipoprotein" evidence="1">
    <location>
        <begin position="27"/>
        <end position="180"/>
    </location>
</feature>
<accession>A0ABV6CSI3</accession>
<protein>
    <recommendedName>
        <fullName evidence="4">Lipoprotein</fullName>
    </recommendedName>
</protein>
<proteinExistence type="predicted"/>
<evidence type="ECO:0000256" key="1">
    <source>
        <dbReference type="SAM" id="SignalP"/>
    </source>
</evidence>
<dbReference type="PROSITE" id="PS51257">
    <property type="entry name" value="PROKAR_LIPOPROTEIN"/>
    <property type="match status" value="1"/>
</dbReference>
<name>A0ABV6CSI3_9SPHN</name>
<reference evidence="2 3" key="1">
    <citation type="submission" date="2024-09" db="EMBL/GenBank/DDBJ databases">
        <authorList>
            <person name="Sun Q."/>
            <person name="Mori K."/>
        </authorList>
    </citation>
    <scope>NUCLEOTIDE SEQUENCE [LARGE SCALE GENOMIC DNA]</scope>
    <source>
        <strain evidence="2 3">CCM 7706</strain>
    </source>
</reference>
<feature type="signal peptide" evidence="1">
    <location>
        <begin position="1"/>
        <end position="26"/>
    </location>
</feature>
<evidence type="ECO:0000313" key="2">
    <source>
        <dbReference type="EMBL" id="MFC0202946.1"/>
    </source>
</evidence>
<organism evidence="2 3">
    <name type="scientific">Novosphingobium soli</name>
    <dbReference type="NCBI Taxonomy" id="574956"/>
    <lineage>
        <taxon>Bacteria</taxon>
        <taxon>Pseudomonadati</taxon>
        <taxon>Pseudomonadota</taxon>
        <taxon>Alphaproteobacteria</taxon>
        <taxon>Sphingomonadales</taxon>
        <taxon>Sphingomonadaceae</taxon>
        <taxon>Novosphingobium</taxon>
    </lineage>
</organism>
<evidence type="ECO:0008006" key="4">
    <source>
        <dbReference type="Google" id="ProtNLM"/>
    </source>
</evidence>
<dbReference type="Proteomes" id="UP001589798">
    <property type="component" value="Unassembled WGS sequence"/>
</dbReference>
<dbReference type="EMBL" id="JBHLWK010000005">
    <property type="protein sequence ID" value="MFC0202946.1"/>
    <property type="molecule type" value="Genomic_DNA"/>
</dbReference>
<keyword evidence="3" id="KW-1185">Reference proteome</keyword>
<keyword evidence="1" id="KW-0732">Signal</keyword>
<sequence>MKANPRPRAIVSPSLASAVLCSALVAGCVPPPERAPAPAPAAAGPIARPAPAPPPVADWRDAPLSAGTWVYAPSAAGSAARFAGGLFTIGCDSRSRTVTLVRAGAPHGSPAAIAVTTSSGTRMFAAAGTPQGVAATVPGRDPGLDAMAFSRGRFAVAVTGEATLFVPSWAEVSRVIEDCR</sequence>
<gene>
    <name evidence="2" type="ORF">ACFFJC_01540</name>
</gene>